<proteinExistence type="predicted"/>
<keyword evidence="1" id="KW-0472">Membrane</keyword>
<name>A0A5B9DDZ3_9ARCH</name>
<keyword evidence="3" id="KW-1185">Reference proteome</keyword>
<reference evidence="2 3" key="2">
    <citation type="journal article" date="2024" name="Int. J. Syst. Evol. Microbiol.">
        <title>Promethearchaeum syntrophicum gen. nov., sp. nov., an anaerobic, obligately syntrophic archaeon, the first isolate of the lineage 'Asgard' archaea, and proposal of the new archaeal phylum Promethearchaeota phyl. nov. and kingdom Promethearchaeati regn. nov.</title>
        <authorList>
            <person name="Imachi H."/>
            <person name="Nobu M.K."/>
            <person name="Kato S."/>
            <person name="Takaki Y."/>
            <person name="Miyazaki M."/>
            <person name="Miyata M."/>
            <person name="Ogawara M."/>
            <person name="Saito Y."/>
            <person name="Sakai S."/>
            <person name="Tahara Y.O."/>
            <person name="Takano Y."/>
            <person name="Tasumi E."/>
            <person name="Uematsu K."/>
            <person name="Yoshimura T."/>
            <person name="Itoh T."/>
            <person name="Ohkuma M."/>
            <person name="Takai K."/>
        </authorList>
    </citation>
    <scope>NUCLEOTIDE SEQUENCE [LARGE SCALE GENOMIC DNA]</scope>
    <source>
        <strain evidence="2 3">MK-D1</strain>
    </source>
</reference>
<dbReference type="GeneID" id="41331016"/>
<evidence type="ECO:0000256" key="1">
    <source>
        <dbReference type="SAM" id="Phobius"/>
    </source>
</evidence>
<evidence type="ECO:0000313" key="3">
    <source>
        <dbReference type="Proteomes" id="UP000321408"/>
    </source>
</evidence>
<dbReference type="EMBL" id="CP042905">
    <property type="protein sequence ID" value="QEE17211.1"/>
    <property type="molecule type" value="Genomic_DNA"/>
</dbReference>
<keyword evidence="1" id="KW-0812">Transmembrane</keyword>
<gene>
    <name evidence="2" type="ORF">DSAG12_03043</name>
</gene>
<sequence>MESNNFGSTYTMDDIKKRVRNALIISIALIVLGVVVSIVLAVAFVGEDGYIRDDAPGEWLFVALIPVILGFIMLFVPLISVKKIAESNRHFGTQPGSSAEQLGQMYDEIIIPLEKTKLITVIVALVFCGVLLVLSIIGV</sequence>
<feature type="transmembrane region" description="Helical" evidence="1">
    <location>
        <begin position="59"/>
        <end position="81"/>
    </location>
</feature>
<accession>A0A5B9DDZ3</accession>
<reference evidence="2 3" key="1">
    <citation type="journal article" date="2020" name="Nature">
        <title>Isolation of an archaeon at the prokaryote-eukaryote interface.</title>
        <authorList>
            <person name="Imachi H."/>
            <person name="Nobu M.K."/>
            <person name="Nakahara N."/>
            <person name="Morono Y."/>
            <person name="Ogawara M."/>
            <person name="Takaki Y."/>
            <person name="Takano Y."/>
            <person name="Uematsu K."/>
            <person name="Ikuta T."/>
            <person name="Ito M."/>
            <person name="Matsui Y."/>
            <person name="Miyazaki M."/>
            <person name="Murata K."/>
            <person name="Saito Y."/>
            <person name="Sakai S."/>
            <person name="Song C."/>
            <person name="Tasumi E."/>
            <person name="Yamanaka Y."/>
            <person name="Yamaguchi T."/>
            <person name="Kamagata Y."/>
            <person name="Tamaki H."/>
            <person name="Takai K."/>
        </authorList>
    </citation>
    <scope>NUCLEOTIDE SEQUENCE [LARGE SCALE GENOMIC DNA]</scope>
    <source>
        <strain evidence="2 3">MK-D1</strain>
    </source>
</reference>
<keyword evidence="1" id="KW-1133">Transmembrane helix</keyword>
<evidence type="ECO:0000313" key="2">
    <source>
        <dbReference type="EMBL" id="QEE17211.1"/>
    </source>
</evidence>
<dbReference type="Proteomes" id="UP000321408">
    <property type="component" value="Chromosome"/>
</dbReference>
<dbReference type="AlphaFoldDB" id="A0A5B9DDZ3"/>
<feature type="transmembrane region" description="Helical" evidence="1">
    <location>
        <begin position="118"/>
        <end position="137"/>
    </location>
</feature>
<organism evidence="2 3">
    <name type="scientific">Promethearchaeum syntrophicum</name>
    <dbReference type="NCBI Taxonomy" id="2594042"/>
    <lineage>
        <taxon>Archaea</taxon>
        <taxon>Promethearchaeati</taxon>
        <taxon>Promethearchaeota</taxon>
        <taxon>Promethearchaeia</taxon>
        <taxon>Promethearchaeales</taxon>
        <taxon>Promethearchaeaceae</taxon>
        <taxon>Promethearchaeum</taxon>
    </lineage>
</organism>
<protein>
    <submittedName>
        <fullName evidence="2">Uncharacterized protein</fullName>
    </submittedName>
</protein>
<dbReference type="KEGG" id="psyt:DSAG12_03043"/>
<feature type="transmembrane region" description="Helical" evidence="1">
    <location>
        <begin position="21"/>
        <end position="44"/>
    </location>
</feature>
<dbReference type="RefSeq" id="WP_147664118.1">
    <property type="nucleotide sequence ID" value="NZ_CP042905.2"/>
</dbReference>